<evidence type="ECO:0000313" key="2">
    <source>
        <dbReference type="Proteomes" id="UP000015920"/>
    </source>
</evidence>
<reference evidence="1 2" key="1">
    <citation type="journal article" date="2013" name="Genome Announc.">
        <title>Genome Sequences of Three hpAfrica2 Strains of Helicobacter pylori.</title>
        <authorList>
            <person name="Duncan S.S."/>
            <person name="Bertoli M.T."/>
            <person name="Kersulyte D."/>
            <person name="Valk P.L."/>
            <person name="Tamma S."/>
            <person name="Segal I."/>
            <person name="McClain M.S."/>
            <person name="Cover T.L."/>
            <person name="Berg D.E."/>
        </authorList>
    </citation>
    <scope>NUCLEOTIDE SEQUENCE [LARGE SCALE GENOMIC DNA]</scope>
    <source>
        <strain evidence="1">SouthAfrica20</strain>
    </source>
</reference>
<proteinExistence type="predicted"/>
<protein>
    <submittedName>
        <fullName evidence="1">Uncharacterized protein</fullName>
    </submittedName>
</protein>
<sequence length="72" mass="8138">MSGYPGHISGSIKEEPLKRIADALEVMAQAMQDSVKQQEKIVQIMQDSVKKQEEIAKEITEVSQSAYCRQDR</sequence>
<evidence type="ECO:0000313" key="1">
    <source>
        <dbReference type="EMBL" id="AGT74670.1"/>
    </source>
</evidence>
<organism evidence="1 2">
    <name type="scientific">Helicobacter pylori SouthAfrica20</name>
    <dbReference type="NCBI Taxonomy" id="1352356"/>
    <lineage>
        <taxon>Bacteria</taxon>
        <taxon>Pseudomonadati</taxon>
        <taxon>Campylobacterota</taxon>
        <taxon>Epsilonproteobacteria</taxon>
        <taxon>Campylobacterales</taxon>
        <taxon>Helicobacteraceae</taxon>
        <taxon>Helicobacter</taxon>
    </lineage>
</organism>
<dbReference type="AlphaFoldDB" id="T1UBC6"/>
<dbReference type="HOGENOM" id="CLU_2734500_0_0_7"/>
<dbReference type="EMBL" id="CP006691">
    <property type="protein sequence ID" value="AGT74670.1"/>
    <property type="molecule type" value="Genomic_DNA"/>
</dbReference>
<name>T1UBC6_HELPX</name>
<accession>T1UBC6</accession>
<gene>
    <name evidence="1" type="ORF">HPSA20_1461</name>
</gene>
<dbReference type="PATRIC" id="fig|1352356.3.peg.1422"/>
<dbReference type="KEGG" id="hpys:HPSA20_1461"/>
<dbReference type="Proteomes" id="UP000015920">
    <property type="component" value="Chromosome"/>
</dbReference>